<evidence type="ECO:0000313" key="4">
    <source>
        <dbReference type="EMBL" id="MBP2201217.1"/>
    </source>
</evidence>
<dbReference type="Gene3D" id="2.160.20.10">
    <property type="entry name" value="Single-stranded right-handed beta-helix, Pectin lyase-like"/>
    <property type="match status" value="2"/>
</dbReference>
<comment type="caution">
    <text evidence="4">The sequence shown here is derived from an EMBL/GenBank/DDBJ whole genome shotgun (WGS) entry which is preliminary data.</text>
</comment>
<dbReference type="InterPro" id="IPR011050">
    <property type="entry name" value="Pectin_lyase_fold/virulence"/>
</dbReference>
<dbReference type="EMBL" id="JAGGMV010000001">
    <property type="protein sequence ID" value="MBP2201217.1"/>
    <property type="molecule type" value="Genomic_DNA"/>
</dbReference>
<dbReference type="Pfam" id="PF13229">
    <property type="entry name" value="Beta_helix"/>
    <property type="match status" value="2"/>
</dbReference>
<dbReference type="SMART" id="SM00710">
    <property type="entry name" value="PbH1"/>
    <property type="match status" value="15"/>
</dbReference>
<evidence type="ECO:0000313" key="5">
    <source>
        <dbReference type="Proteomes" id="UP000740329"/>
    </source>
</evidence>
<dbReference type="InterPro" id="IPR039448">
    <property type="entry name" value="Beta_helix"/>
</dbReference>
<dbReference type="RefSeq" id="WP_209590671.1">
    <property type="nucleotide sequence ID" value="NZ_JAGGMV010000001.1"/>
</dbReference>
<feature type="domain" description="Right handed beta helix" evidence="3">
    <location>
        <begin position="543"/>
        <end position="710"/>
    </location>
</feature>
<dbReference type="InterPro" id="IPR006626">
    <property type="entry name" value="PbH1"/>
</dbReference>
<reference evidence="4" key="1">
    <citation type="submission" date="2021-03" db="EMBL/GenBank/DDBJ databases">
        <title>Genomic Encyclopedia of Type Strains, Phase IV (KMG-V): Genome sequencing to study the core and pangenomes of soil and plant-associated prokaryotes.</title>
        <authorList>
            <person name="Whitman W."/>
        </authorList>
    </citation>
    <scope>NUCLEOTIDE SEQUENCE</scope>
    <source>
        <strain evidence="4">C4</strain>
    </source>
</reference>
<dbReference type="Proteomes" id="UP000740329">
    <property type="component" value="Unassembled WGS sequence"/>
</dbReference>
<gene>
    <name evidence="4" type="ORF">J3E07_000615</name>
</gene>
<dbReference type="InterPro" id="IPR012334">
    <property type="entry name" value="Pectin_lyas_fold"/>
</dbReference>
<name>A0A8J7RG53_METVO</name>
<evidence type="ECO:0000259" key="3">
    <source>
        <dbReference type="Pfam" id="PF13229"/>
    </source>
</evidence>
<dbReference type="Pfam" id="PF05124">
    <property type="entry name" value="S_layer_C"/>
    <property type="match status" value="1"/>
</dbReference>
<sequence>MTNKLSKYFIVLLTILVTLVVISNVSATDIIVTTTGYTIEGQEFVSSSTPLGDAVAMAQDNETINVKDGIYCEQICINKSITLNGSDNAILKLPESPVHLRYDEDSSRNYVYNMIIYGGTVTDGKVTGDEIINANINGFKFDANNYVPGSGIRYSVLVVRNANSNITNLNITNISVSTAETFGITVDGNSNTNITNNTIYEFSRGGISIKRGYTAITGNTINGPNKDKNVTWAPNAIQIADLAQGIISKNIITGCGWTGERWTGTTMLLYGADNVTVSENQILNSQVGIYVCNCPGASIEDPFNYTSIVISNNTFINNTYSLYLTNYISGCNVSGNNIHNSEWAIIATYTSWYKGPEARNISIHNNKLYNSKYNAYASKITSVDMTHNYWGTTEYGEINSKIYEDPSRIYFAPYYTDAELKKLHSPIVNINKNKVYSKIQDAIDDADEFDTINVKDGVYCEQICVNKSITLNGSDNAILKLPESPVNLSFEEDSPHNYVYNVFIYGGTVTDGKVTGDEVINANINGFKFDANNYSPTDKLSVVLVRNANTNITNLNITNIVIKDKITIGILTYASNTNITNNTIFSFSRGGICVKGGYSNITGNTIMGPGKNKNVTWAPNGIQIGNLAEGIVSKNTISGCGWPGDEWSGTALLVVDTDNVTVSKNNVLNSESGIYVADYAYPGVWINPVNNITVINNNLINNTYSITVKNDVNGCNISGNKIYNSDKEAISIEVSSKYTGLLPRNISIQDNEIYDSEKLNVYVSSEIQDVNMSHNYWGTTDYLDIRGKMYGSVIFTPYYADSNKIKVIRITDEINYQFSQLSERLTNEGIINNINLVNKDNYESFEGLKLEKENMVKIIYTDALDLSDNIIQSDLINLNDKLKIKLYGVYLSGEYLNIYENSVCYEFENINKSDVLKNLSELELYEKLIIISDGEIVEDNEEYIDDYKLINNTLKVNLSEVVTCYLDIEKPKISKSKISPNGMDIGTYNLTASAKVTDNGKIKEVYIVYRNTRYNLTSTDGKTYNTTLNNIDIYVPGTYTTYLVANDTKGNTAVKLLYITILNNTIKKALGNQTSNITIEDEVWGDIKSGGIRELNNSNISLTEITVKNETLVLPKLQNVSVVITAESIESMDEISNSSNLINISNVTTEEELETIVYNIINKTKVITNSGFNISNMTLKTTSKDNKVKSEIKFTAENTTKKGYTIMRLPIGDLKLTEVLIIEGTEVTKLKENDYNSTLGWYRIINNNVVEITLIQDPEVSLVFESLLPSSPDTPTPNYNEGGDIDRRRHGSSEVSTITLETGQVVSKLVGTMLSKARIIIGADTDINAAKLLSLNYEYKKTESAYGTDSITINSDTLIVGGPMANPLANKYDRYYTIHITNDNPGKDTGIIQTHKINGYQVIYIAGSDRVGTKVAVQYYLNMSENVTEPLKIKLINGKPMLIN</sequence>
<organism evidence="4 5">
    <name type="scientific">Methanococcus voltae</name>
    <dbReference type="NCBI Taxonomy" id="2188"/>
    <lineage>
        <taxon>Archaea</taxon>
        <taxon>Methanobacteriati</taxon>
        <taxon>Methanobacteriota</taxon>
        <taxon>Methanomada group</taxon>
        <taxon>Methanococci</taxon>
        <taxon>Methanococcales</taxon>
        <taxon>Methanococcaceae</taxon>
        <taxon>Methanococcus</taxon>
    </lineage>
</organism>
<feature type="region of interest" description="Disordered" evidence="1">
    <location>
        <begin position="1271"/>
        <end position="1293"/>
    </location>
</feature>
<accession>A0A8J7RG53</accession>
<feature type="domain" description="S-layer protein outer" evidence="2">
    <location>
        <begin position="1352"/>
        <end position="1423"/>
    </location>
</feature>
<evidence type="ECO:0000256" key="1">
    <source>
        <dbReference type="SAM" id="MobiDB-lite"/>
    </source>
</evidence>
<evidence type="ECO:0000259" key="2">
    <source>
        <dbReference type="Pfam" id="PF05124"/>
    </source>
</evidence>
<feature type="domain" description="Right handed beta helix" evidence="3">
    <location>
        <begin position="183"/>
        <end position="366"/>
    </location>
</feature>
<dbReference type="SUPFAM" id="SSF51126">
    <property type="entry name" value="Pectin lyase-like"/>
    <property type="match status" value="2"/>
</dbReference>
<protein>
    <recommendedName>
        <fullName evidence="6">Parallel beta-helix repeat protein</fullName>
    </recommendedName>
</protein>
<dbReference type="InterPro" id="IPR022651">
    <property type="entry name" value="S_layer_C"/>
</dbReference>
<evidence type="ECO:0008006" key="6">
    <source>
        <dbReference type="Google" id="ProtNLM"/>
    </source>
</evidence>
<proteinExistence type="predicted"/>